<protein>
    <submittedName>
        <fullName evidence="1">Uncharacterized protein</fullName>
    </submittedName>
</protein>
<reference evidence="1" key="1">
    <citation type="submission" date="2018-10" db="EMBL/GenBank/DDBJ databases">
        <authorList>
            <person name="Gruber-Vodicka H."/>
            <person name="Jaeckle O."/>
        </authorList>
    </citation>
    <scope>NUCLEOTIDE SEQUENCE</scope>
</reference>
<organism evidence="1">
    <name type="scientific">invertebrate metagenome</name>
    <dbReference type="NCBI Taxonomy" id="1711999"/>
    <lineage>
        <taxon>unclassified sequences</taxon>
        <taxon>metagenomes</taxon>
        <taxon>organismal metagenomes</taxon>
    </lineage>
</organism>
<proteinExistence type="predicted"/>
<accession>A0A484HC64</accession>
<sequence>MHAGLAWPGTTQVVLGRRFFHAFLPSLSSETLLHEAPWAQPTKA</sequence>
<dbReference type="AlphaFoldDB" id="A0A484HC64"/>
<gene>
    <name evidence="1" type="ORF">RIEGSTA812A_PEG_875</name>
</gene>
<dbReference type="EMBL" id="LR026963">
    <property type="protein sequence ID" value="VBB69402.1"/>
    <property type="molecule type" value="Genomic_DNA"/>
</dbReference>
<name>A0A484HC64_9ZZZZ</name>
<evidence type="ECO:0000313" key="1">
    <source>
        <dbReference type="EMBL" id="VBB69402.1"/>
    </source>
</evidence>